<evidence type="ECO:0000256" key="7">
    <source>
        <dbReference type="SAM" id="Phobius"/>
    </source>
</evidence>
<dbReference type="PANTHER" id="PTHR42718:SF9">
    <property type="entry name" value="MAJOR FACILITATOR SUPERFAMILY MULTIDRUG TRANSPORTER MFSC"/>
    <property type="match status" value="1"/>
</dbReference>
<evidence type="ECO:0000256" key="2">
    <source>
        <dbReference type="ARBA" id="ARBA00022448"/>
    </source>
</evidence>
<dbReference type="InterPro" id="IPR036259">
    <property type="entry name" value="MFS_trans_sf"/>
</dbReference>
<proteinExistence type="predicted"/>
<dbReference type="Proteomes" id="UP001501721">
    <property type="component" value="Unassembled WGS sequence"/>
</dbReference>
<feature type="transmembrane region" description="Helical" evidence="7">
    <location>
        <begin position="31"/>
        <end position="51"/>
    </location>
</feature>
<keyword evidence="3 7" id="KW-0812">Transmembrane</keyword>
<evidence type="ECO:0000313" key="8">
    <source>
        <dbReference type="EMBL" id="GAA2484896.1"/>
    </source>
</evidence>
<keyword evidence="5 7" id="KW-0472">Membrane</keyword>
<dbReference type="Gene3D" id="1.20.1250.20">
    <property type="entry name" value="MFS general substrate transporter like domains"/>
    <property type="match status" value="1"/>
</dbReference>
<keyword evidence="2" id="KW-0813">Transport</keyword>
<organism evidence="8 9">
    <name type="scientific">Streptomyces graminearus</name>
    <dbReference type="NCBI Taxonomy" id="284030"/>
    <lineage>
        <taxon>Bacteria</taxon>
        <taxon>Bacillati</taxon>
        <taxon>Actinomycetota</taxon>
        <taxon>Actinomycetes</taxon>
        <taxon>Kitasatosporales</taxon>
        <taxon>Streptomycetaceae</taxon>
        <taxon>Streptomyces</taxon>
    </lineage>
</organism>
<comment type="subcellular location">
    <subcellularLocation>
        <location evidence="1">Membrane</location>
        <topology evidence="1">Multi-pass membrane protein</topology>
    </subcellularLocation>
</comment>
<comment type="caution">
    <text evidence="8">The sequence shown here is derived from an EMBL/GenBank/DDBJ whole genome shotgun (WGS) entry which is preliminary data.</text>
</comment>
<evidence type="ECO:0000313" key="9">
    <source>
        <dbReference type="Proteomes" id="UP001501721"/>
    </source>
</evidence>
<feature type="transmembrane region" description="Helical" evidence="7">
    <location>
        <begin position="133"/>
        <end position="159"/>
    </location>
</feature>
<evidence type="ECO:0000256" key="6">
    <source>
        <dbReference type="ARBA" id="ARBA00023251"/>
    </source>
</evidence>
<dbReference type="SUPFAM" id="SSF103473">
    <property type="entry name" value="MFS general substrate transporter"/>
    <property type="match status" value="1"/>
</dbReference>
<keyword evidence="9" id="KW-1185">Reference proteome</keyword>
<evidence type="ECO:0000256" key="3">
    <source>
        <dbReference type="ARBA" id="ARBA00022692"/>
    </source>
</evidence>
<keyword evidence="4 7" id="KW-1133">Transmembrane helix</keyword>
<gene>
    <name evidence="8" type="ORF">GCM10010422_33040</name>
</gene>
<accession>A0ABN3LIK1</accession>
<feature type="transmembrane region" description="Helical" evidence="7">
    <location>
        <begin position="72"/>
        <end position="89"/>
    </location>
</feature>
<dbReference type="PANTHER" id="PTHR42718">
    <property type="entry name" value="MAJOR FACILITATOR SUPERFAMILY MULTIDRUG TRANSPORTER MFSC"/>
    <property type="match status" value="1"/>
</dbReference>
<dbReference type="EMBL" id="BAAATL010000013">
    <property type="protein sequence ID" value="GAA2484896.1"/>
    <property type="molecule type" value="Genomic_DNA"/>
</dbReference>
<evidence type="ECO:0000256" key="5">
    <source>
        <dbReference type="ARBA" id="ARBA00023136"/>
    </source>
</evidence>
<evidence type="ECO:0000256" key="1">
    <source>
        <dbReference type="ARBA" id="ARBA00004141"/>
    </source>
</evidence>
<evidence type="ECO:0000256" key="4">
    <source>
        <dbReference type="ARBA" id="ARBA00022989"/>
    </source>
</evidence>
<sequence length="186" mass="18147">MVTTGLVVLAFAALLGTRTTADSGYGFTALWLSLTGLGSGFAVVPAMDGALGALPADRAGSGSGLLMTLRQVGGAIGIALLGSLLASAFRDRLDVAGLSSPAAHTARESVVAAHGVAVRTHAPHLAASADAAFIHGMSLVLLVCGTASLAAALLAALLLPDTPVVRRAGAPEEASAMAAPAADAGQ</sequence>
<keyword evidence="6" id="KW-0046">Antibiotic resistance</keyword>
<reference evidence="8 9" key="1">
    <citation type="journal article" date="2019" name="Int. J. Syst. Evol. Microbiol.">
        <title>The Global Catalogue of Microorganisms (GCM) 10K type strain sequencing project: providing services to taxonomists for standard genome sequencing and annotation.</title>
        <authorList>
            <consortium name="The Broad Institute Genomics Platform"/>
            <consortium name="The Broad Institute Genome Sequencing Center for Infectious Disease"/>
            <person name="Wu L."/>
            <person name="Ma J."/>
        </authorList>
    </citation>
    <scope>NUCLEOTIDE SEQUENCE [LARGE SCALE GENOMIC DNA]</scope>
    <source>
        <strain evidence="8 9">JCM 6923</strain>
    </source>
</reference>
<name>A0ABN3LIK1_9ACTN</name>
<protein>
    <submittedName>
        <fullName evidence="8">Uncharacterized protein</fullName>
    </submittedName>
</protein>